<reference evidence="2 3" key="1">
    <citation type="journal article" date="2013" name="Genome Announc.">
        <title>Genome Sequence of Lactobacillus saerimneri 30a (Formerly Lactobacillus sp. Strain 30a), a Reference Lactic Acid Bacterium Strain Producing Biogenic Amines.</title>
        <authorList>
            <person name="Romano A."/>
            <person name="Trip H."/>
            <person name="Campbell-Sills H."/>
            <person name="Bouchez O."/>
            <person name="Sherman D."/>
            <person name="Lolkema J.S."/>
            <person name="Lucas P.M."/>
        </authorList>
    </citation>
    <scope>NUCLEOTIDE SEQUENCE [LARGE SCALE GENOMIC DNA]</scope>
    <source>
        <strain evidence="2 3">30a</strain>
    </source>
</reference>
<dbReference type="EMBL" id="ANAG01000003">
    <property type="protein sequence ID" value="EKW99704.1"/>
    <property type="molecule type" value="Genomic_DNA"/>
</dbReference>
<accession>M5J861</accession>
<proteinExistence type="predicted"/>
<dbReference type="AlphaFoldDB" id="M5J861"/>
<organism evidence="2 3">
    <name type="scientific">Ligilactobacillus saerimneri 30a</name>
    <dbReference type="NCBI Taxonomy" id="1227363"/>
    <lineage>
        <taxon>Bacteria</taxon>
        <taxon>Bacillati</taxon>
        <taxon>Bacillota</taxon>
        <taxon>Bacilli</taxon>
        <taxon>Lactobacillales</taxon>
        <taxon>Lactobacillaceae</taxon>
        <taxon>Ligilactobacillus</taxon>
    </lineage>
</organism>
<dbReference type="RefSeq" id="WP_009551376.1">
    <property type="nucleotide sequence ID" value="NZ_ANAG01000003.1"/>
</dbReference>
<keyword evidence="1" id="KW-0472">Membrane</keyword>
<name>M5J861_9LACO</name>
<evidence type="ECO:0000313" key="2">
    <source>
        <dbReference type="EMBL" id="EKW99704.1"/>
    </source>
</evidence>
<dbReference type="Proteomes" id="UP000011912">
    <property type="component" value="Unassembled WGS sequence"/>
</dbReference>
<gene>
    <name evidence="2" type="ORF">D271_01178</name>
</gene>
<evidence type="ECO:0000256" key="1">
    <source>
        <dbReference type="SAM" id="Phobius"/>
    </source>
</evidence>
<dbReference type="PATRIC" id="fig|1227363.6.peg.229"/>
<keyword evidence="1" id="KW-0812">Transmembrane</keyword>
<comment type="caution">
    <text evidence="2">The sequence shown here is derived from an EMBL/GenBank/DDBJ whole genome shotgun (WGS) entry which is preliminary data.</text>
</comment>
<feature type="transmembrane region" description="Helical" evidence="1">
    <location>
        <begin position="26"/>
        <end position="50"/>
    </location>
</feature>
<keyword evidence="3" id="KW-1185">Reference proteome</keyword>
<keyword evidence="1" id="KW-1133">Transmembrane helix</keyword>
<evidence type="ECO:0000313" key="3">
    <source>
        <dbReference type="Proteomes" id="UP000011912"/>
    </source>
</evidence>
<protein>
    <submittedName>
        <fullName evidence="2">Uncharacterized protein</fullName>
    </submittedName>
</protein>
<sequence length="78" mass="9220">MTYVAHLTRGRYGWFFWHYPEGMMTIAFLLTALAFACGMIAVFCLASAFIPKGREYCHFYKRQMDCLLKYFVFLILVK</sequence>